<reference evidence="2 3" key="1">
    <citation type="submission" date="2020-05" db="EMBL/GenBank/DDBJ databases">
        <title>Identification and distribution of gene clusters putatively required for synthesis of sphingolipid metabolism inhibitors in phylogenetically diverse species of the filamentous fungus Fusarium.</title>
        <authorList>
            <person name="Kim H.-S."/>
            <person name="Busman M."/>
            <person name="Brown D.W."/>
            <person name="Divon H."/>
            <person name="Uhlig S."/>
            <person name="Proctor R.H."/>
        </authorList>
    </citation>
    <scope>NUCLEOTIDE SEQUENCE [LARGE SCALE GENOMIC DNA]</scope>
    <source>
        <strain evidence="2 3">NRRL 26131</strain>
    </source>
</reference>
<keyword evidence="3" id="KW-1185">Reference proteome</keyword>
<organism evidence="2 3">
    <name type="scientific">Fusarium globosum</name>
    <dbReference type="NCBI Taxonomy" id="78864"/>
    <lineage>
        <taxon>Eukaryota</taxon>
        <taxon>Fungi</taxon>
        <taxon>Dikarya</taxon>
        <taxon>Ascomycota</taxon>
        <taxon>Pezizomycotina</taxon>
        <taxon>Sordariomycetes</taxon>
        <taxon>Hypocreomycetidae</taxon>
        <taxon>Hypocreales</taxon>
        <taxon>Nectriaceae</taxon>
        <taxon>Fusarium</taxon>
        <taxon>Fusarium fujikuroi species complex</taxon>
    </lineage>
</organism>
<name>A0A8H5Y2Z9_9HYPO</name>
<dbReference type="Proteomes" id="UP000532311">
    <property type="component" value="Unassembled WGS sequence"/>
</dbReference>
<dbReference type="AlphaFoldDB" id="A0A8H5Y2Z9"/>
<protein>
    <submittedName>
        <fullName evidence="2">Uncharacterized protein</fullName>
    </submittedName>
</protein>
<comment type="caution">
    <text evidence="2">The sequence shown here is derived from an EMBL/GenBank/DDBJ whole genome shotgun (WGS) entry which is preliminary data.</text>
</comment>
<dbReference type="EMBL" id="JAAQPF010000357">
    <property type="protein sequence ID" value="KAF5704960.1"/>
    <property type="molecule type" value="Genomic_DNA"/>
</dbReference>
<sequence length="149" mass="16142">MLPGDEPFPFLLFLALHKKKAAIEIAKAMTPSTTPTLIPVIFPDAKLFPPEDDDSEPAVEVGLSSDDVEDGTSLPVSKVTEGVSQDFLDSVSLLKQWNTVEMEFGSIMDIDEPAFGSRLVAGMGSNITKAFYSDDSEIQQIYEKAIGLS</sequence>
<accession>A0A8H5Y2Z9</accession>
<evidence type="ECO:0000313" key="3">
    <source>
        <dbReference type="Proteomes" id="UP000532311"/>
    </source>
</evidence>
<evidence type="ECO:0000256" key="1">
    <source>
        <dbReference type="SAM" id="MobiDB-lite"/>
    </source>
</evidence>
<evidence type="ECO:0000313" key="2">
    <source>
        <dbReference type="EMBL" id="KAF5704960.1"/>
    </source>
</evidence>
<gene>
    <name evidence="2" type="ORF">FGLOB1_8244</name>
</gene>
<feature type="region of interest" description="Disordered" evidence="1">
    <location>
        <begin position="48"/>
        <end position="75"/>
    </location>
</feature>
<proteinExistence type="predicted"/>